<dbReference type="Proteomes" id="UP000267164">
    <property type="component" value="Chromosome"/>
</dbReference>
<dbReference type="PANTHER" id="PTHR30590:SF2">
    <property type="entry name" value="INNER MEMBRANE PROTEIN"/>
    <property type="match status" value="1"/>
</dbReference>
<dbReference type="PANTHER" id="PTHR30590">
    <property type="entry name" value="INNER MEMBRANE PROTEIN"/>
    <property type="match status" value="1"/>
</dbReference>
<accession>A0A386ZPC7</accession>
<dbReference type="OrthoDB" id="9807744at2"/>
<dbReference type="AlphaFoldDB" id="A0A386ZPC7"/>
<dbReference type="Pfam" id="PF04235">
    <property type="entry name" value="DUF418"/>
    <property type="match status" value="1"/>
</dbReference>
<dbReference type="EMBL" id="CP032568">
    <property type="protein sequence ID" value="AYF78549.1"/>
    <property type="molecule type" value="Genomic_DNA"/>
</dbReference>
<keyword evidence="1" id="KW-0472">Membrane</keyword>
<dbReference type="InterPro" id="IPR052529">
    <property type="entry name" value="Bact_Transport_Assoc"/>
</dbReference>
<gene>
    <name evidence="3" type="ORF">D7D52_37335</name>
</gene>
<evidence type="ECO:0000313" key="3">
    <source>
        <dbReference type="EMBL" id="AYF78549.1"/>
    </source>
</evidence>
<evidence type="ECO:0000256" key="1">
    <source>
        <dbReference type="SAM" id="Phobius"/>
    </source>
</evidence>
<keyword evidence="1" id="KW-1133">Transmembrane helix</keyword>
<sequence length="132" mass="14794">MVQTVHPALPAFWYGVQEFANPFLTLGYSAVIVWLTRYRWAGPVALLAPAGRMTASNYIGQSVIMMLLYTGYGLALADCIPPAGVVLLAVLTYLAQLRISAWWLRRHHYGPIEWVLRAATYGSLTRAAWVRR</sequence>
<proteinExistence type="predicted"/>
<feature type="transmembrane region" description="Helical" evidence="1">
    <location>
        <begin position="58"/>
        <end position="77"/>
    </location>
</feature>
<evidence type="ECO:0000259" key="2">
    <source>
        <dbReference type="Pfam" id="PF04235"/>
    </source>
</evidence>
<feature type="transmembrane region" description="Helical" evidence="1">
    <location>
        <begin position="19"/>
        <end position="37"/>
    </location>
</feature>
<keyword evidence="4" id="KW-1185">Reference proteome</keyword>
<name>A0A386ZPC7_9NOCA</name>
<reference evidence="3 4" key="1">
    <citation type="submission" date="2018-09" db="EMBL/GenBank/DDBJ databases">
        <title>Nocardia yunnanensis sp. nov., an actinomycete isolated from a soil sample.</title>
        <authorList>
            <person name="Zhang J."/>
        </authorList>
    </citation>
    <scope>NUCLEOTIDE SEQUENCE [LARGE SCALE GENOMIC DNA]</scope>
    <source>
        <strain evidence="3 4">CFHS0054</strain>
    </source>
</reference>
<protein>
    <submittedName>
        <fullName evidence="3">DUF418 domain-containing protein</fullName>
    </submittedName>
</protein>
<keyword evidence="1" id="KW-0812">Transmembrane</keyword>
<feature type="transmembrane region" description="Helical" evidence="1">
    <location>
        <begin position="83"/>
        <end position="104"/>
    </location>
</feature>
<evidence type="ECO:0000313" key="4">
    <source>
        <dbReference type="Proteomes" id="UP000267164"/>
    </source>
</evidence>
<feature type="domain" description="DUF418" evidence="2">
    <location>
        <begin position="8"/>
        <end position="122"/>
    </location>
</feature>
<dbReference type="InterPro" id="IPR007349">
    <property type="entry name" value="DUF418"/>
</dbReference>
<dbReference type="KEGG" id="nyu:D7D52_37335"/>
<organism evidence="3 4">
    <name type="scientific">Nocardia yunnanensis</name>
    <dbReference type="NCBI Taxonomy" id="2382165"/>
    <lineage>
        <taxon>Bacteria</taxon>
        <taxon>Bacillati</taxon>
        <taxon>Actinomycetota</taxon>
        <taxon>Actinomycetes</taxon>
        <taxon>Mycobacteriales</taxon>
        <taxon>Nocardiaceae</taxon>
        <taxon>Nocardia</taxon>
    </lineage>
</organism>